<keyword evidence="3" id="KW-0804">Transcription</keyword>
<feature type="domain" description="HTH iclR-type" evidence="4">
    <location>
        <begin position="15"/>
        <end position="77"/>
    </location>
</feature>
<evidence type="ECO:0000259" key="5">
    <source>
        <dbReference type="PROSITE" id="PS51078"/>
    </source>
</evidence>
<dbReference type="InterPro" id="IPR050707">
    <property type="entry name" value="HTH_MetabolicPath_Reg"/>
</dbReference>
<dbReference type="EMBL" id="RKHL01000001">
    <property type="protein sequence ID" value="ROR83457.1"/>
    <property type="molecule type" value="Genomic_DNA"/>
</dbReference>
<evidence type="ECO:0000313" key="7">
    <source>
        <dbReference type="Proteomes" id="UP000266915"/>
    </source>
</evidence>
<organism evidence="6 7">
    <name type="scientific">Plantibacter flavus</name>
    <dbReference type="NCBI Taxonomy" id="150123"/>
    <lineage>
        <taxon>Bacteria</taxon>
        <taxon>Bacillati</taxon>
        <taxon>Actinomycetota</taxon>
        <taxon>Actinomycetes</taxon>
        <taxon>Micrococcales</taxon>
        <taxon>Microbacteriaceae</taxon>
        <taxon>Plantibacter</taxon>
    </lineage>
</organism>
<reference evidence="6 7" key="1">
    <citation type="submission" date="2018-11" db="EMBL/GenBank/DDBJ databases">
        <title>Sequencing the genomes of 1000 actinobacteria strains.</title>
        <authorList>
            <person name="Klenk H.-P."/>
        </authorList>
    </citation>
    <scope>NUCLEOTIDE SEQUENCE [LARGE SCALE GENOMIC DNA]</scope>
    <source>
        <strain evidence="6 7">DSM 14012</strain>
    </source>
</reference>
<protein>
    <submittedName>
        <fullName evidence="6">IclR family transcriptional regulator</fullName>
    </submittedName>
</protein>
<dbReference type="InterPro" id="IPR036390">
    <property type="entry name" value="WH_DNA-bd_sf"/>
</dbReference>
<evidence type="ECO:0000259" key="4">
    <source>
        <dbReference type="PROSITE" id="PS51077"/>
    </source>
</evidence>
<accession>A0A3N2C7K9</accession>
<dbReference type="GO" id="GO:0003677">
    <property type="term" value="F:DNA binding"/>
    <property type="evidence" value="ECO:0007669"/>
    <property type="project" value="UniProtKB-KW"/>
</dbReference>
<dbReference type="InterPro" id="IPR029016">
    <property type="entry name" value="GAF-like_dom_sf"/>
</dbReference>
<evidence type="ECO:0000313" key="6">
    <source>
        <dbReference type="EMBL" id="ROR83457.1"/>
    </source>
</evidence>
<dbReference type="Pfam" id="PF09339">
    <property type="entry name" value="HTH_IclR"/>
    <property type="match status" value="1"/>
</dbReference>
<sequence length="263" mass="27621">MANNDGTGEASGSDIQAVDRVGQICSLFGPHTTELTAAEVAERLGLNRTTAYRYCASMVTAGILDRGPRRSTFVLGGLMLQLGIHALSRRRVTEVAPPHLAELSAAVRMTAVLSLWGARGPVVTLVEEDRTRSAVVTVRAGTGLDATAAQTRVFLAHLTDERAFGWMTEGSTSAQRAELEAAVYTARRSGYCIASQSGGVFTAAAPVFDEYGIAATVGLLGADPDADLSADSPIITALLRTTTALSNELRGRPDGSTDDHSEL</sequence>
<dbReference type="GO" id="GO:0003700">
    <property type="term" value="F:DNA-binding transcription factor activity"/>
    <property type="evidence" value="ECO:0007669"/>
    <property type="project" value="TreeGrafter"/>
</dbReference>
<keyword evidence="7" id="KW-1185">Reference proteome</keyword>
<dbReference type="Gene3D" id="1.10.10.10">
    <property type="entry name" value="Winged helix-like DNA-binding domain superfamily/Winged helix DNA-binding domain"/>
    <property type="match status" value="1"/>
</dbReference>
<evidence type="ECO:0000256" key="2">
    <source>
        <dbReference type="ARBA" id="ARBA00023125"/>
    </source>
</evidence>
<dbReference type="PROSITE" id="PS51077">
    <property type="entry name" value="HTH_ICLR"/>
    <property type="match status" value="1"/>
</dbReference>
<dbReference type="AlphaFoldDB" id="A0A3N2C7K9"/>
<evidence type="ECO:0000256" key="3">
    <source>
        <dbReference type="ARBA" id="ARBA00023163"/>
    </source>
</evidence>
<proteinExistence type="predicted"/>
<dbReference type="GO" id="GO:0045892">
    <property type="term" value="P:negative regulation of DNA-templated transcription"/>
    <property type="evidence" value="ECO:0007669"/>
    <property type="project" value="TreeGrafter"/>
</dbReference>
<dbReference type="InterPro" id="IPR036388">
    <property type="entry name" value="WH-like_DNA-bd_sf"/>
</dbReference>
<comment type="caution">
    <text evidence="6">The sequence shown here is derived from an EMBL/GenBank/DDBJ whole genome shotgun (WGS) entry which is preliminary data.</text>
</comment>
<dbReference type="SUPFAM" id="SSF46785">
    <property type="entry name" value="Winged helix' DNA-binding domain"/>
    <property type="match status" value="1"/>
</dbReference>
<dbReference type="RefSeq" id="WP_159453341.1">
    <property type="nucleotide sequence ID" value="NZ_FXAP01000002.1"/>
</dbReference>
<dbReference type="SMART" id="SM00346">
    <property type="entry name" value="HTH_ICLR"/>
    <property type="match status" value="1"/>
</dbReference>
<keyword evidence="2" id="KW-0238">DNA-binding</keyword>
<gene>
    <name evidence="6" type="ORF">EDD42_3568</name>
</gene>
<dbReference type="PANTHER" id="PTHR30136:SF8">
    <property type="entry name" value="TRANSCRIPTIONAL REGULATORY PROTEIN"/>
    <property type="match status" value="1"/>
</dbReference>
<dbReference type="PROSITE" id="PS51078">
    <property type="entry name" value="ICLR_ED"/>
    <property type="match status" value="1"/>
</dbReference>
<keyword evidence="1" id="KW-0805">Transcription regulation</keyword>
<dbReference type="Pfam" id="PF01614">
    <property type="entry name" value="IclR_C"/>
    <property type="match status" value="1"/>
</dbReference>
<dbReference type="Proteomes" id="UP000266915">
    <property type="component" value="Unassembled WGS sequence"/>
</dbReference>
<dbReference type="Gene3D" id="3.30.450.40">
    <property type="match status" value="1"/>
</dbReference>
<dbReference type="InterPro" id="IPR014757">
    <property type="entry name" value="Tscrpt_reg_IclR_C"/>
</dbReference>
<dbReference type="InterPro" id="IPR005471">
    <property type="entry name" value="Tscrpt_reg_IclR_N"/>
</dbReference>
<feature type="domain" description="IclR-ED" evidence="5">
    <location>
        <begin position="78"/>
        <end position="251"/>
    </location>
</feature>
<evidence type="ECO:0000256" key="1">
    <source>
        <dbReference type="ARBA" id="ARBA00023015"/>
    </source>
</evidence>
<dbReference type="SUPFAM" id="SSF55781">
    <property type="entry name" value="GAF domain-like"/>
    <property type="match status" value="1"/>
</dbReference>
<dbReference type="PANTHER" id="PTHR30136">
    <property type="entry name" value="HELIX-TURN-HELIX TRANSCRIPTIONAL REGULATOR, ICLR FAMILY"/>
    <property type="match status" value="1"/>
</dbReference>
<name>A0A3N2C7K9_9MICO</name>